<protein>
    <recommendedName>
        <fullName evidence="12">tRNA-dihydrouridine synthase B</fullName>
        <ecNumber evidence="12">1.3.1.-</ecNumber>
    </recommendedName>
</protein>
<accession>A0A1H9BA67</accession>
<organism evidence="17 18">
    <name type="scientific">Ectothiorhodospira magna</name>
    <dbReference type="NCBI Taxonomy" id="867345"/>
    <lineage>
        <taxon>Bacteria</taxon>
        <taxon>Pseudomonadati</taxon>
        <taxon>Pseudomonadota</taxon>
        <taxon>Gammaproteobacteria</taxon>
        <taxon>Chromatiales</taxon>
        <taxon>Ectothiorhodospiraceae</taxon>
        <taxon>Ectothiorhodospira</taxon>
    </lineage>
</organism>
<keyword evidence="7 12" id="KW-0521">NADP</keyword>
<name>A0A1H9BA67_9GAMM</name>
<dbReference type="InterPro" id="IPR024036">
    <property type="entry name" value="tRNA-dHydroUridine_Synthase_C"/>
</dbReference>
<gene>
    <name evidence="12" type="primary">dusB</name>
    <name evidence="17" type="ORF">SAMN05421693_10837</name>
</gene>
<dbReference type="Gene3D" id="3.20.20.70">
    <property type="entry name" value="Aldolase class I"/>
    <property type="match status" value="1"/>
</dbReference>
<feature type="binding site" evidence="15">
    <location>
        <position position="169"/>
    </location>
    <ligand>
        <name>FMN</name>
        <dbReference type="ChEBI" id="CHEBI:58210"/>
    </ligand>
</feature>
<evidence type="ECO:0000256" key="2">
    <source>
        <dbReference type="ARBA" id="ARBA00002790"/>
    </source>
</evidence>
<reference evidence="17 18" key="1">
    <citation type="submission" date="2016-10" db="EMBL/GenBank/DDBJ databases">
        <authorList>
            <person name="de Groot N.N."/>
        </authorList>
    </citation>
    <scope>NUCLEOTIDE SEQUENCE [LARGE SCALE GENOMIC DNA]</scope>
    <source>
        <strain evidence="17 18">B7-7</strain>
    </source>
</reference>
<dbReference type="GO" id="GO:0050660">
    <property type="term" value="F:flavin adenine dinucleotide binding"/>
    <property type="evidence" value="ECO:0007669"/>
    <property type="project" value="InterPro"/>
</dbReference>
<dbReference type="Pfam" id="PF01207">
    <property type="entry name" value="Dus"/>
    <property type="match status" value="1"/>
</dbReference>
<dbReference type="Gene3D" id="1.10.1200.80">
    <property type="entry name" value="Putative flavin oxidoreducatase, domain 2"/>
    <property type="match status" value="1"/>
</dbReference>
<keyword evidence="3 12" id="KW-0820">tRNA-binding</keyword>
<feature type="domain" description="DUS-like FMN-binding" evidence="16">
    <location>
        <begin position="13"/>
        <end position="298"/>
    </location>
</feature>
<comment type="catalytic activity">
    <reaction evidence="10 12">
        <text>a 5,6-dihydrouridine in tRNA + NADP(+) = a uridine in tRNA + NADPH + H(+)</text>
        <dbReference type="Rhea" id="RHEA:23624"/>
        <dbReference type="Rhea" id="RHEA-COMP:13339"/>
        <dbReference type="Rhea" id="RHEA-COMP:13887"/>
        <dbReference type="ChEBI" id="CHEBI:15378"/>
        <dbReference type="ChEBI" id="CHEBI:57783"/>
        <dbReference type="ChEBI" id="CHEBI:58349"/>
        <dbReference type="ChEBI" id="CHEBI:65315"/>
        <dbReference type="ChEBI" id="CHEBI:74443"/>
    </reaction>
</comment>
<keyword evidence="8 12" id="KW-0694">RNA-binding</keyword>
<feature type="binding site" evidence="12 15">
    <location>
        <begin position="224"/>
        <end position="225"/>
    </location>
    <ligand>
        <name>FMN</name>
        <dbReference type="ChEBI" id="CHEBI:58210"/>
    </ligand>
</feature>
<dbReference type="InterPro" id="IPR001269">
    <property type="entry name" value="DUS_fam"/>
</dbReference>
<dbReference type="InterPro" id="IPR013785">
    <property type="entry name" value="Aldolase_TIM"/>
</dbReference>
<dbReference type="GO" id="GO:0017150">
    <property type="term" value="F:tRNA dihydrouridine synthase activity"/>
    <property type="evidence" value="ECO:0007669"/>
    <property type="project" value="UniProtKB-UniRule"/>
</dbReference>
<keyword evidence="9 12" id="KW-0560">Oxidoreductase</keyword>
<feature type="binding site" evidence="12 15">
    <location>
        <position position="70"/>
    </location>
    <ligand>
        <name>FMN</name>
        <dbReference type="ChEBI" id="CHEBI:58210"/>
    </ligand>
</feature>
<evidence type="ECO:0000256" key="9">
    <source>
        <dbReference type="ARBA" id="ARBA00023002"/>
    </source>
</evidence>
<dbReference type="InterPro" id="IPR004652">
    <property type="entry name" value="DusB-like"/>
</dbReference>
<feature type="binding site" evidence="12">
    <location>
        <begin position="200"/>
        <end position="202"/>
    </location>
    <ligand>
        <name>FMN</name>
        <dbReference type="ChEBI" id="CHEBI:58210"/>
    </ligand>
</feature>
<comment type="similarity">
    <text evidence="13">Belongs to the dus family.</text>
</comment>
<proteinExistence type="inferred from homology"/>
<keyword evidence="6 12" id="KW-0819">tRNA processing</keyword>
<keyword evidence="15" id="KW-0547">Nucleotide-binding</keyword>
<dbReference type="InterPro" id="IPR035587">
    <property type="entry name" value="DUS-like_FMN-bd"/>
</dbReference>
<dbReference type="GO" id="GO:0000049">
    <property type="term" value="F:tRNA binding"/>
    <property type="evidence" value="ECO:0007669"/>
    <property type="project" value="UniProtKB-UniRule"/>
</dbReference>
<feature type="binding site" evidence="12 15">
    <location>
        <position position="139"/>
    </location>
    <ligand>
        <name>FMN</name>
        <dbReference type="ChEBI" id="CHEBI:58210"/>
    </ligand>
</feature>
<feature type="binding site" evidence="12 15">
    <location>
        <begin position="16"/>
        <end position="18"/>
    </location>
    <ligand>
        <name>FMN</name>
        <dbReference type="ChEBI" id="CHEBI:58210"/>
    </ligand>
</feature>
<evidence type="ECO:0000313" key="17">
    <source>
        <dbReference type="EMBL" id="SEP85647.1"/>
    </source>
</evidence>
<evidence type="ECO:0000256" key="1">
    <source>
        <dbReference type="ARBA" id="ARBA00001917"/>
    </source>
</evidence>
<dbReference type="STRING" id="867345.SAMN05421693_10837"/>
<dbReference type="InterPro" id="IPR032887">
    <property type="entry name" value="DusB"/>
</dbReference>
<feature type="active site" description="Proton donor" evidence="12 14">
    <location>
        <position position="100"/>
    </location>
</feature>
<evidence type="ECO:0000256" key="8">
    <source>
        <dbReference type="ARBA" id="ARBA00022884"/>
    </source>
</evidence>
<dbReference type="PIRSF" id="PIRSF006621">
    <property type="entry name" value="Dus"/>
    <property type="match status" value="1"/>
</dbReference>
<dbReference type="SUPFAM" id="SSF51395">
    <property type="entry name" value="FMN-linked oxidoreductases"/>
    <property type="match status" value="1"/>
</dbReference>
<evidence type="ECO:0000256" key="5">
    <source>
        <dbReference type="ARBA" id="ARBA00022643"/>
    </source>
</evidence>
<keyword evidence="4 12" id="KW-0285">Flavoprotein</keyword>
<dbReference type="AlphaFoldDB" id="A0A1H9BA67"/>
<evidence type="ECO:0000256" key="7">
    <source>
        <dbReference type="ARBA" id="ARBA00022857"/>
    </source>
</evidence>
<dbReference type="EMBL" id="FOFO01000008">
    <property type="protein sequence ID" value="SEP85647.1"/>
    <property type="molecule type" value="Genomic_DNA"/>
</dbReference>
<dbReference type="OrthoDB" id="9764501at2"/>
<dbReference type="GO" id="GO:0010181">
    <property type="term" value="F:FMN binding"/>
    <property type="evidence" value="ECO:0007669"/>
    <property type="project" value="UniProtKB-UniRule"/>
</dbReference>
<evidence type="ECO:0000256" key="3">
    <source>
        <dbReference type="ARBA" id="ARBA00022555"/>
    </source>
</evidence>
<dbReference type="CDD" id="cd02801">
    <property type="entry name" value="DUS_like_FMN"/>
    <property type="match status" value="1"/>
</dbReference>
<comment type="function">
    <text evidence="2 12 13">Catalyzes the synthesis of 5,6-dihydrouridine (D), a modified base found in the D-loop of most tRNAs, via the reduction of the C5-C6 double bond in target uridines.</text>
</comment>
<evidence type="ECO:0000256" key="14">
    <source>
        <dbReference type="PIRSR" id="PIRSR006621-1"/>
    </source>
</evidence>
<dbReference type="EC" id="1.3.1.-" evidence="12"/>
<dbReference type="PANTHER" id="PTHR45846">
    <property type="entry name" value="TRNA-DIHYDROURIDINE(47) SYNTHASE [NAD(P)(+)]-LIKE"/>
    <property type="match status" value="1"/>
</dbReference>
<dbReference type="HAMAP" id="MF_02042">
    <property type="entry name" value="DusB_subfam"/>
    <property type="match status" value="1"/>
</dbReference>
<comment type="cofactor">
    <cofactor evidence="1 12 13 15">
        <name>FMN</name>
        <dbReference type="ChEBI" id="CHEBI:58210"/>
    </cofactor>
</comment>
<evidence type="ECO:0000313" key="18">
    <source>
        <dbReference type="Proteomes" id="UP000199496"/>
    </source>
</evidence>
<evidence type="ECO:0000256" key="13">
    <source>
        <dbReference type="PIRNR" id="PIRNR006621"/>
    </source>
</evidence>
<evidence type="ECO:0000256" key="15">
    <source>
        <dbReference type="PIRSR" id="PIRSR006621-2"/>
    </source>
</evidence>
<evidence type="ECO:0000256" key="11">
    <source>
        <dbReference type="ARBA" id="ARBA00048802"/>
    </source>
</evidence>
<evidence type="ECO:0000256" key="12">
    <source>
        <dbReference type="HAMAP-Rule" id="MF_02042"/>
    </source>
</evidence>
<keyword evidence="18" id="KW-1185">Reference proteome</keyword>
<evidence type="ECO:0000259" key="16">
    <source>
        <dbReference type="Pfam" id="PF01207"/>
    </source>
</evidence>
<evidence type="ECO:0000256" key="4">
    <source>
        <dbReference type="ARBA" id="ARBA00022630"/>
    </source>
</evidence>
<dbReference type="PROSITE" id="PS01136">
    <property type="entry name" value="UPF0034"/>
    <property type="match status" value="1"/>
</dbReference>
<dbReference type="NCBIfam" id="TIGR00737">
    <property type="entry name" value="nifR3_yhdG"/>
    <property type="match status" value="1"/>
</dbReference>
<evidence type="ECO:0000256" key="10">
    <source>
        <dbReference type="ARBA" id="ARBA00048205"/>
    </source>
</evidence>
<dbReference type="InterPro" id="IPR018517">
    <property type="entry name" value="tRNA_hU_synthase_CS"/>
</dbReference>
<comment type="catalytic activity">
    <reaction evidence="11 12">
        <text>a 5,6-dihydrouridine in tRNA + NAD(+) = a uridine in tRNA + NADH + H(+)</text>
        <dbReference type="Rhea" id="RHEA:54452"/>
        <dbReference type="Rhea" id="RHEA-COMP:13339"/>
        <dbReference type="Rhea" id="RHEA-COMP:13887"/>
        <dbReference type="ChEBI" id="CHEBI:15378"/>
        <dbReference type="ChEBI" id="CHEBI:57540"/>
        <dbReference type="ChEBI" id="CHEBI:57945"/>
        <dbReference type="ChEBI" id="CHEBI:65315"/>
        <dbReference type="ChEBI" id="CHEBI:74443"/>
    </reaction>
</comment>
<evidence type="ECO:0000256" key="6">
    <source>
        <dbReference type="ARBA" id="ARBA00022694"/>
    </source>
</evidence>
<dbReference type="RefSeq" id="WP_090204987.1">
    <property type="nucleotide sequence ID" value="NZ_FOFO01000008.1"/>
</dbReference>
<comment type="similarity">
    <text evidence="12">Belongs to the Dus family. DusB subfamily.</text>
</comment>
<sequence>MYIGPHSIDPPLILAPMAGITDRPFRHLCRTQGAGLAVSEMVHADMRLWQRTKSRLRLDQDGEIGPRSVQIVGHDPAMMAAAAAAAVDQGAQIIDINMGCPARKVINRSAGAALLADPPRVARILAAIVAAVSVPVTLKIRLGMDREHINAPHIAQLAQDQGIQALTVHGRTAACGFKGTVDYAAIAQVKSAVDMPIIANGDIRTPEQARRVLEMTGADALMIGRGAQGRPWLFRQIHQYLTCGAHLPDPDPAQVHALIQTHLAHIHDFYGERLGVRIARKHIVWYLHDRPGIAQWRPRILGAPDGATQRAQISEYFRSLPRGEQGAAA</sequence>
<dbReference type="Proteomes" id="UP000199496">
    <property type="component" value="Unassembled WGS sequence"/>
</dbReference>
<keyword evidence="5 12" id="KW-0288">FMN</keyword>
<dbReference type="PANTHER" id="PTHR45846:SF1">
    <property type="entry name" value="TRNA-DIHYDROURIDINE(47) SYNTHASE [NAD(P)(+)]-LIKE"/>
    <property type="match status" value="1"/>
</dbReference>